<evidence type="ECO:0000256" key="3">
    <source>
        <dbReference type="RuleBase" id="RU362073"/>
    </source>
</evidence>
<sequence length="573" mass="60967">MTSIVTNTAAIAALQTLRSVGGELDQTQNHVSSGLRITQASDNAAYWSISTTMRSDSKTISAVSDALGLSAAMADTAYTATSAIVDIISDVKAKLVAASEPGVDKAKVQKEITQLAGQARSIADAASFNGQNWLVSGVPMHLAEAPALTDNLISSFSRSRTGSVSLDTIELDLKASSMFNSDGGGLLQKDPPPVFNELPPTVHDNFRPRGSQTHTLAGPATFGAGSNISFRLVVDRSPEEATGQVHDIAIDQAAVNAAIGSNTISTPDQWERVLEHVFANAGAPVDVYSTDPYNPSLPYLSHFPGSFTIATRETSGLVGSSIYLENVTTNLAGTNTMGLADTPYSNYDNLYESATTSFNGPFTLAGGIDLSFTFRMNADDPVSVTVTEARVNSTLGITTGQVNSADELAEVIRAAIDDTGMTDQGLEIRVSGSELTFTPNQDFYPGYGGKAAVFEMTDIVSSEGWSLRYDLDEIDLTTNTYSTDEYIRGVEHMLTLAIESAADLGSLKSRIDMQNDFAMELMDTFDAGIGKLVDADMDWESTRLKALQTQQQLAVQSLSIANSNSQGLLQLFN</sequence>
<keyword evidence="2 3" id="KW-0975">Bacterial flagellum</keyword>
<reference evidence="6 7" key="1">
    <citation type="submission" date="2023-07" db="EMBL/GenBank/DDBJ databases">
        <title>Sorghum-associated microbial communities from plants grown in Nebraska, USA.</title>
        <authorList>
            <person name="Schachtman D."/>
        </authorList>
    </citation>
    <scope>NUCLEOTIDE SEQUENCE [LARGE SCALE GENOMIC DNA]</scope>
    <source>
        <strain evidence="6 7">DS1307</strain>
    </source>
</reference>
<proteinExistence type="inferred from homology"/>
<keyword evidence="6" id="KW-0966">Cell projection</keyword>
<organism evidence="6 7">
    <name type="scientific">Neorhizobium huautlense</name>
    <dbReference type="NCBI Taxonomy" id="67774"/>
    <lineage>
        <taxon>Bacteria</taxon>
        <taxon>Pseudomonadati</taxon>
        <taxon>Pseudomonadota</taxon>
        <taxon>Alphaproteobacteria</taxon>
        <taxon>Hyphomicrobiales</taxon>
        <taxon>Rhizobiaceae</taxon>
        <taxon>Rhizobium/Agrobacterium group</taxon>
        <taxon>Neorhizobium</taxon>
    </lineage>
</organism>
<keyword evidence="7" id="KW-1185">Reference proteome</keyword>
<dbReference type="InterPro" id="IPR001029">
    <property type="entry name" value="Flagellin_N"/>
</dbReference>
<dbReference type="Pfam" id="PF00700">
    <property type="entry name" value="Flagellin_C"/>
    <property type="match status" value="1"/>
</dbReference>
<evidence type="ECO:0000259" key="4">
    <source>
        <dbReference type="Pfam" id="PF00669"/>
    </source>
</evidence>
<comment type="similarity">
    <text evidence="1 3">Belongs to the bacterial flagellin family.</text>
</comment>
<accession>A0ABT9PMG1</accession>
<evidence type="ECO:0000313" key="6">
    <source>
        <dbReference type="EMBL" id="MDP9835649.1"/>
    </source>
</evidence>
<dbReference type="PANTHER" id="PTHR42792">
    <property type="entry name" value="FLAGELLIN"/>
    <property type="match status" value="1"/>
</dbReference>
<dbReference type="SUPFAM" id="SSF64518">
    <property type="entry name" value="Phase 1 flagellin"/>
    <property type="match status" value="1"/>
</dbReference>
<dbReference type="PANTHER" id="PTHR42792:SF2">
    <property type="entry name" value="FLAGELLIN"/>
    <property type="match status" value="1"/>
</dbReference>
<feature type="domain" description="Flagellin C-terminal" evidence="5">
    <location>
        <begin position="490"/>
        <end position="572"/>
    </location>
</feature>
<name>A0ABT9PMG1_9HYPH</name>
<dbReference type="Proteomes" id="UP001241472">
    <property type="component" value="Unassembled WGS sequence"/>
</dbReference>
<keyword evidence="6" id="KW-0282">Flagellum</keyword>
<dbReference type="InterPro" id="IPR046358">
    <property type="entry name" value="Flagellin_C"/>
</dbReference>
<dbReference type="PRINTS" id="PR00207">
    <property type="entry name" value="FLAGELLIN"/>
</dbReference>
<comment type="caution">
    <text evidence="6">The sequence shown here is derived from an EMBL/GenBank/DDBJ whole genome shotgun (WGS) entry which is preliminary data.</text>
</comment>
<keyword evidence="6" id="KW-0969">Cilium</keyword>
<gene>
    <name evidence="6" type="ORF">J2T09_000390</name>
</gene>
<dbReference type="RefSeq" id="WP_306830476.1">
    <property type="nucleotide sequence ID" value="NZ_JAUSRF010000001.1"/>
</dbReference>
<evidence type="ECO:0000256" key="1">
    <source>
        <dbReference type="ARBA" id="ARBA00005709"/>
    </source>
</evidence>
<evidence type="ECO:0000259" key="5">
    <source>
        <dbReference type="Pfam" id="PF00700"/>
    </source>
</evidence>
<evidence type="ECO:0000256" key="2">
    <source>
        <dbReference type="ARBA" id="ARBA00023143"/>
    </source>
</evidence>
<protein>
    <recommendedName>
        <fullName evidence="3">Flagellin</fullName>
    </recommendedName>
</protein>
<dbReference type="EMBL" id="JAUSRF010000001">
    <property type="protein sequence ID" value="MDP9835649.1"/>
    <property type="molecule type" value="Genomic_DNA"/>
</dbReference>
<dbReference type="Gene3D" id="1.20.1330.10">
    <property type="entry name" value="f41 fragment of flagellin, N-terminal domain"/>
    <property type="match status" value="2"/>
</dbReference>
<comment type="subcellular location">
    <subcellularLocation>
        <location evidence="3">Secreted</location>
    </subcellularLocation>
    <subcellularLocation>
        <location evidence="3">Bacterial flagellum</location>
    </subcellularLocation>
</comment>
<keyword evidence="3" id="KW-0964">Secreted</keyword>
<comment type="function">
    <text evidence="3">Flagellin is the subunit protein which polymerizes to form the filaments of bacterial flagella.</text>
</comment>
<evidence type="ECO:0000313" key="7">
    <source>
        <dbReference type="Proteomes" id="UP001241472"/>
    </source>
</evidence>
<dbReference type="InterPro" id="IPR001492">
    <property type="entry name" value="Flagellin"/>
</dbReference>
<feature type="domain" description="Flagellin N-terminal" evidence="4">
    <location>
        <begin position="4"/>
        <end position="134"/>
    </location>
</feature>
<dbReference type="Pfam" id="PF00669">
    <property type="entry name" value="Flagellin_N"/>
    <property type="match status" value="1"/>
</dbReference>